<evidence type="ECO:0000313" key="1">
    <source>
        <dbReference type="EMBL" id="CTQ77012.1"/>
    </source>
</evidence>
<name>A0A0M7ARE5_9HYPH</name>
<dbReference type="EMBL" id="CXWD01000030">
    <property type="protein sequence ID" value="CTQ77012.1"/>
    <property type="molecule type" value="Genomic_DNA"/>
</dbReference>
<sequence>MIKKRLLSNCISGELERSKDPLAAERLNVYERVQNKLDGFRFAAMHNNTARRCFAFPIVVNLGDLVFGMINPADLQRMSFGR</sequence>
<dbReference type="Proteomes" id="UP000053235">
    <property type="component" value="Unassembled WGS sequence"/>
</dbReference>
<gene>
    <name evidence="1" type="ORF">LAX5112_04776</name>
</gene>
<proteinExistence type="predicted"/>
<protein>
    <submittedName>
        <fullName evidence="1">Uncharacterized protein</fullName>
    </submittedName>
</protein>
<keyword evidence="2" id="KW-1185">Reference proteome</keyword>
<reference evidence="2" key="1">
    <citation type="submission" date="2015-07" db="EMBL/GenBank/DDBJ databases">
        <authorList>
            <person name="Rodrigo-Torres Lidia"/>
            <person name="Arahal R.David."/>
        </authorList>
    </citation>
    <scope>NUCLEOTIDE SEQUENCE [LARGE SCALE GENOMIC DNA]</scope>
    <source>
        <strain evidence="2">CECT 5112</strain>
    </source>
</reference>
<accession>A0A0M7ARE5</accession>
<dbReference type="AlphaFoldDB" id="A0A0M7ARE5"/>
<evidence type="ECO:0000313" key="2">
    <source>
        <dbReference type="Proteomes" id="UP000053235"/>
    </source>
</evidence>
<organism evidence="1 2">
    <name type="scientific">Roseibium alexandrii</name>
    <dbReference type="NCBI Taxonomy" id="388408"/>
    <lineage>
        <taxon>Bacteria</taxon>
        <taxon>Pseudomonadati</taxon>
        <taxon>Pseudomonadota</taxon>
        <taxon>Alphaproteobacteria</taxon>
        <taxon>Hyphomicrobiales</taxon>
        <taxon>Stappiaceae</taxon>
        <taxon>Roseibium</taxon>
    </lineage>
</organism>
<dbReference type="STRING" id="388408.LAX5112_04776"/>